<sequence length="250" mass="27103">MYSSTILPALCVGLAAAAPAMEQRQAGYAATTTWEFTGNTLPTGLTASTWQVDADKPGLLNHRFDAENVVVQDGAMLLTVPGGQQGQQTISSAEVATFSVLYGSVRVEAQLTEVAGVVNGFFFYESDSQEQDIEFVTDPESFSNKDSPSGGRELQYTNQATQGQEDTMKYGSAPSDITSAIHEYGIDWSPGSTKYYLDGELQYEFTTNVPTEPSAFLINNWVNGDPYWTLGPPKTDAVMKVTKITLAYNP</sequence>
<dbReference type="PANTHER" id="PTHR38121">
    <property type="entry name" value="GH16 DOMAIN-CONTAINING PROTEIN"/>
    <property type="match status" value="1"/>
</dbReference>
<gene>
    <name evidence="3" type="ORF">LTR77_006332</name>
</gene>
<evidence type="ECO:0000256" key="1">
    <source>
        <dbReference type="SAM" id="SignalP"/>
    </source>
</evidence>
<organism evidence="3 4">
    <name type="scientific">Saxophila tyrrhenica</name>
    <dbReference type="NCBI Taxonomy" id="1690608"/>
    <lineage>
        <taxon>Eukaryota</taxon>
        <taxon>Fungi</taxon>
        <taxon>Dikarya</taxon>
        <taxon>Ascomycota</taxon>
        <taxon>Pezizomycotina</taxon>
        <taxon>Dothideomycetes</taxon>
        <taxon>Dothideomycetidae</taxon>
        <taxon>Mycosphaerellales</taxon>
        <taxon>Extremaceae</taxon>
        <taxon>Saxophila</taxon>
    </lineage>
</organism>
<dbReference type="CDD" id="cd00413">
    <property type="entry name" value="Glyco_hydrolase_16"/>
    <property type="match status" value="1"/>
</dbReference>
<dbReference type="InterPro" id="IPR013320">
    <property type="entry name" value="ConA-like_dom_sf"/>
</dbReference>
<evidence type="ECO:0000313" key="4">
    <source>
        <dbReference type="Proteomes" id="UP001337655"/>
    </source>
</evidence>
<dbReference type="RefSeq" id="XP_064658489.1">
    <property type="nucleotide sequence ID" value="XM_064803574.1"/>
</dbReference>
<dbReference type="EMBL" id="JAVRRT010000009">
    <property type="protein sequence ID" value="KAK5169023.1"/>
    <property type="molecule type" value="Genomic_DNA"/>
</dbReference>
<accession>A0AAV9P8E3</accession>
<proteinExistence type="predicted"/>
<protein>
    <recommendedName>
        <fullName evidence="2">GH16 domain-containing protein</fullName>
    </recommendedName>
</protein>
<feature type="chain" id="PRO_5043900320" description="GH16 domain-containing protein" evidence="1">
    <location>
        <begin position="18"/>
        <end position="250"/>
    </location>
</feature>
<dbReference type="GeneID" id="89927672"/>
<dbReference type="Gene3D" id="2.60.120.200">
    <property type="match status" value="1"/>
</dbReference>
<keyword evidence="1" id="KW-0732">Signal</keyword>
<feature type="domain" description="GH16" evidence="2">
    <location>
        <begin position="34"/>
        <end position="250"/>
    </location>
</feature>
<keyword evidence="4" id="KW-1185">Reference proteome</keyword>
<feature type="signal peptide" evidence="1">
    <location>
        <begin position="1"/>
        <end position="17"/>
    </location>
</feature>
<dbReference type="GO" id="GO:0005975">
    <property type="term" value="P:carbohydrate metabolic process"/>
    <property type="evidence" value="ECO:0007669"/>
    <property type="project" value="InterPro"/>
</dbReference>
<dbReference type="AlphaFoldDB" id="A0AAV9P8E3"/>
<dbReference type="InterPro" id="IPR000757">
    <property type="entry name" value="Beta-glucanase-like"/>
</dbReference>
<evidence type="ECO:0000313" key="3">
    <source>
        <dbReference type="EMBL" id="KAK5169023.1"/>
    </source>
</evidence>
<dbReference type="Proteomes" id="UP001337655">
    <property type="component" value="Unassembled WGS sequence"/>
</dbReference>
<dbReference type="SUPFAM" id="SSF49899">
    <property type="entry name" value="Concanavalin A-like lectins/glucanases"/>
    <property type="match status" value="1"/>
</dbReference>
<dbReference type="Pfam" id="PF00722">
    <property type="entry name" value="Glyco_hydro_16"/>
    <property type="match status" value="1"/>
</dbReference>
<dbReference type="PANTHER" id="PTHR38121:SF2">
    <property type="entry name" value="ACYLTRANSFERASE 3 DOMAIN-CONTAINING PROTEIN"/>
    <property type="match status" value="1"/>
</dbReference>
<reference evidence="3 4" key="1">
    <citation type="submission" date="2023-08" db="EMBL/GenBank/DDBJ databases">
        <title>Black Yeasts Isolated from many extreme environments.</title>
        <authorList>
            <person name="Coleine C."/>
            <person name="Stajich J.E."/>
            <person name="Selbmann L."/>
        </authorList>
    </citation>
    <scope>NUCLEOTIDE SEQUENCE [LARGE SCALE GENOMIC DNA]</scope>
    <source>
        <strain evidence="3 4">CCFEE 5935</strain>
    </source>
</reference>
<dbReference type="GO" id="GO:0004553">
    <property type="term" value="F:hydrolase activity, hydrolyzing O-glycosyl compounds"/>
    <property type="evidence" value="ECO:0007669"/>
    <property type="project" value="InterPro"/>
</dbReference>
<comment type="caution">
    <text evidence="3">The sequence shown here is derived from an EMBL/GenBank/DDBJ whole genome shotgun (WGS) entry which is preliminary data.</text>
</comment>
<evidence type="ECO:0000259" key="2">
    <source>
        <dbReference type="PROSITE" id="PS51762"/>
    </source>
</evidence>
<dbReference type="PROSITE" id="PS51762">
    <property type="entry name" value="GH16_2"/>
    <property type="match status" value="1"/>
</dbReference>
<name>A0AAV9P8E3_9PEZI</name>